<organism evidence="1 2">
    <name type="scientific">Camellia lanceoleosa</name>
    <dbReference type="NCBI Taxonomy" id="1840588"/>
    <lineage>
        <taxon>Eukaryota</taxon>
        <taxon>Viridiplantae</taxon>
        <taxon>Streptophyta</taxon>
        <taxon>Embryophyta</taxon>
        <taxon>Tracheophyta</taxon>
        <taxon>Spermatophyta</taxon>
        <taxon>Magnoliopsida</taxon>
        <taxon>eudicotyledons</taxon>
        <taxon>Gunneridae</taxon>
        <taxon>Pentapetalae</taxon>
        <taxon>asterids</taxon>
        <taxon>Ericales</taxon>
        <taxon>Theaceae</taxon>
        <taxon>Camellia</taxon>
    </lineage>
</organism>
<evidence type="ECO:0000313" key="2">
    <source>
        <dbReference type="Proteomes" id="UP001060215"/>
    </source>
</evidence>
<reference evidence="1 2" key="1">
    <citation type="journal article" date="2022" name="Plant J.">
        <title>Chromosome-level genome of Camellia lanceoleosa provides a valuable resource for understanding genome evolution and self-incompatibility.</title>
        <authorList>
            <person name="Gong W."/>
            <person name="Xiao S."/>
            <person name="Wang L."/>
            <person name="Liao Z."/>
            <person name="Chang Y."/>
            <person name="Mo W."/>
            <person name="Hu G."/>
            <person name="Li W."/>
            <person name="Zhao G."/>
            <person name="Zhu H."/>
            <person name="Hu X."/>
            <person name="Ji K."/>
            <person name="Xiang X."/>
            <person name="Song Q."/>
            <person name="Yuan D."/>
            <person name="Jin S."/>
            <person name="Zhang L."/>
        </authorList>
    </citation>
    <scope>NUCLEOTIDE SEQUENCE [LARGE SCALE GENOMIC DNA]</scope>
    <source>
        <strain evidence="1">SQ_2022a</strain>
    </source>
</reference>
<dbReference type="Proteomes" id="UP001060215">
    <property type="component" value="Chromosome 1"/>
</dbReference>
<sequence>MSFSTPLPLLASTGCHQYFFGSGVMVRKGKRKRRFTTCKRRRLNHRTNTDAKSWANLPGDKLGMISKWLNFIDNLSFGGVYKSWSVTYPQENRQQVLPTRLGSIVLYLVLSNMLYKEQAHLA</sequence>
<comment type="caution">
    <text evidence="1">The sequence shown here is derived from an EMBL/GenBank/DDBJ whole genome shotgun (WGS) entry which is preliminary data.</text>
</comment>
<accession>A0ACC0IZU0</accession>
<keyword evidence="2" id="KW-1185">Reference proteome</keyword>
<evidence type="ECO:0000313" key="1">
    <source>
        <dbReference type="EMBL" id="KAI8030814.1"/>
    </source>
</evidence>
<gene>
    <name evidence="1" type="ORF">LOK49_LG01G04167</name>
</gene>
<name>A0ACC0IZU0_9ERIC</name>
<proteinExistence type="predicted"/>
<dbReference type="EMBL" id="CM045758">
    <property type="protein sequence ID" value="KAI8030814.1"/>
    <property type="molecule type" value="Genomic_DNA"/>
</dbReference>
<protein>
    <submittedName>
        <fullName evidence="1">Uncharacterized protein</fullName>
    </submittedName>
</protein>